<accession>A0A7W9GP40</accession>
<dbReference type="InterPro" id="IPR029074">
    <property type="entry name" value="Imm49"/>
</dbReference>
<gene>
    <name evidence="1" type="ORF">HD601_001857</name>
</gene>
<dbReference type="Proteomes" id="UP000542813">
    <property type="component" value="Unassembled WGS sequence"/>
</dbReference>
<name>A0A7W9GP40_9ACTN</name>
<dbReference type="EMBL" id="JACHMM010000001">
    <property type="protein sequence ID" value="MBB5787282.1"/>
    <property type="molecule type" value="Genomic_DNA"/>
</dbReference>
<comment type="caution">
    <text evidence="1">The sequence shown here is derived from an EMBL/GenBank/DDBJ whole genome shotgun (WGS) entry which is preliminary data.</text>
</comment>
<dbReference type="Pfam" id="PF15575">
    <property type="entry name" value="Imm49"/>
    <property type="match status" value="1"/>
</dbReference>
<dbReference type="RefSeq" id="WP_184821235.1">
    <property type="nucleotide sequence ID" value="NZ_JACHMM010000001.1"/>
</dbReference>
<organism evidence="1 2">
    <name type="scientific">Jiangella mangrovi</name>
    <dbReference type="NCBI Taxonomy" id="1524084"/>
    <lineage>
        <taxon>Bacteria</taxon>
        <taxon>Bacillati</taxon>
        <taxon>Actinomycetota</taxon>
        <taxon>Actinomycetes</taxon>
        <taxon>Jiangellales</taxon>
        <taxon>Jiangellaceae</taxon>
        <taxon>Jiangella</taxon>
    </lineage>
</organism>
<evidence type="ECO:0000313" key="1">
    <source>
        <dbReference type="EMBL" id="MBB5787282.1"/>
    </source>
</evidence>
<reference evidence="1 2" key="1">
    <citation type="submission" date="2020-08" db="EMBL/GenBank/DDBJ databases">
        <title>Sequencing the genomes of 1000 actinobacteria strains.</title>
        <authorList>
            <person name="Klenk H.-P."/>
        </authorList>
    </citation>
    <scope>NUCLEOTIDE SEQUENCE [LARGE SCALE GENOMIC DNA]</scope>
    <source>
        <strain evidence="1 2">DSM 102122</strain>
    </source>
</reference>
<dbReference type="AlphaFoldDB" id="A0A7W9GP40"/>
<evidence type="ECO:0000313" key="2">
    <source>
        <dbReference type="Proteomes" id="UP000542813"/>
    </source>
</evidence>
<protein>
    <submittedName>
        <fullName evidence="1">Uncharacterized protein</fullName>
    </submittedName>
</protein>
<keyword evidence="2" id="KW-1185">Reference proteome</keyword>
<proteinExistence type="predicted"/>
<sequence length="292" mass="30542">MADDVERHWPGRPVHELEERLTDRVEELALLTASLAERPANLVALGTEALAVAGLRSLLESEADLTAPLRLAGRALGAAGALLGTDAPLSVDLGGGTGPVTLPPLTTRPVGLSPRRLVQAAHAALASRDTAALELIAAVPIDRTTRQPDAASAAEAAYGLAHARGLQLLFRGDAAGNDLLLEAIRGCTDEGLHPAARDYALFVVSPEIELTLLHAQADAERFDQALRNALALHRRYWTEVEANPGEPQDSDPAGFVALGPLAWTALRHDLGLPVGVRSGYLPAAVVTGTTAP</sequence>